<comment type="caution">
    <text evidence="6">The sequence shown here is derived from an EMBL/GenBank/DDBJ whole genome shotgun (WGS) entry which is preliminary data.</text>
</comment>
<dbReference type="InterPro" id="IPR005104">
    <property type="entry name" value="WHTH_HrcA_DNA-bd"/>
</dbReference>
<evidence type="ECO:0000256" key="4">
    <source>
        <dbReference type="ARBA" id="ARBA00023163"/>
    </source>
</evidence>
<evidence type="ECO:0000256" key="2">
    <source>
        <dbReference type="ARBA" id="ARBA00023015"/>
    </source>
</evidence>
<dbReference type="GO" id="GO:0003677">
    <property type="term" value="F:DNA binding"/>
    <property type="evidence" value="ECO:0007669"/>
    <property type="project" value="InterPro"/>
</dbReference>
<protein>
    <recommendedName>
        <fullName evidence="5">Winged helix-turn-helix transcription repressor HrcA DNA-binding domain-containing protein</fullName>
    </recommendedName>
</protein>
<evidence type="ECO:0000256" key="3">
    <source>
        <dbReference type="ARBA" id="ARBA00023016"/>
    </source>
</evidence>
<dbReference type="GO" id="GO:0045892">
    <property type="term" value="P:negative regulation of DNA-templated transcription"/>
    <property type="evidence" value="ECO:0007669"/>
    <property type="project" value="TreeGrafter"/>
</dbReference>
<dbReference type="SUPFAM" id="SSF46785">
    <property type="entry name" value="Winged helix' DNA-binding domain"/>
    <property type="match status" value="1"/>
</dbReference>
<gene>
    <name evidence="6" type="ORF">A3D34_03400</name>
</gene>
<dbReference type="Pfam" id="PF03444">
    <property type="entry name" value="WHD_HrcA"/>
    <property type="match status" value="1"/>
</dbReference>
<dbReference type="Gene3D" id="1.10.10.10">
    <property type="entry name" value="Winged helix-like DNA-binding domain superfamily/Winged helix DNA-binding domain"/>
    <property type="match status" value="1"/>
</dbReference>
<dbReference type="InterPro" id="IPR036388">
    <property type="entry name" value="WH-like_DNA-bd_sf"/>
</dbReference>
<keyword evidence="4" id="KW-0804">Transcription</keyword>
<keyword evidence="3" id="KW-0346">Stress response</keyword>
<keyword evidence="1" id="KW-0678">Repressor</keyword>
<accession>A0A1G2HTD1</accession>
<dbReference type="InterPro" id="IPR002571">
    <property type="entry name" value="HrcA"/>
</dbReference>
<dbReference type="PANTHER" id="PTHR34824">
    <property type="entry name" value="HEAT-INDUCIBLE TRANSCRIPTION REPRESSOR HRCA"/>
    <property type="match status" value="1"/>
</dbReference>
<evidence type="ECO:0000313" key="6">
    <source>
        <dbReference type="EMBL" id="OGZ65713.1"/>
    </source>
</evidence>
<proteinExistence type="predicted"/>
<dbReference type="InterPro" id="IPR036390">
    <property type="entry name" value="WH_DNA-bd_sf"/>
</dbReference>
<reference evidence="6 7" key="1">
    <citation type="journal article" date="2016" name="Nat. Commun.">
        <title>Thousands of microbial genomes shed light on interconnected biogeochemical processes in an aquifer system.</title>
        <authorList>
            <person name="Anantharaman K."/>
            <person name="Brown C.T."/>
            <person name="Hug L.A."/>
            <person name="Sharon I."/>
            <person name="Castelle C.J."/>
            <person name="Probst A.J."/>
            <person name="Thomas B.C."/>
            <person name="Singh A."/>
            <person name="Wilkins M.J."/>
            <person name="Karaoz U."/>
            <person name="Brodie E.L."/>
            <person name="Williams K.H."/>
            <person name="Hubbard S.S."/>
            <person name="Banfield J.F."/>
        </authorList>
    </citation>
    <scope>NUCLEOTIDE SEQUENCE [LARGE SCALE GENOMIC DNA]</scope>
</reference>
<organism evidence="6 7">
    <name type="scientific">Candidatus Staskawiczbacteria bacterium RIFCSPHIGHO2_02_FULL_33_16</name>
    <dbReference type="NCBI Taxonomy" id="1802204"/>
    <lineage>
        <taxon>Bacteria</taxon>
        <taxon>Candidatus Staskawicziibacteriota</taxon>
    </lineage>
</organism>
<evidence type="ECO:0000259" key="5">
    <source>
        <dbReference type="Pfam" id="PF03444"/>
    </source>
</evidence>
<keyword evidence="2" id="KW-0805">Transcription regulation</keyword>
<evidence type="ECO:0000256" key="1">
    <source>
        <dbReference type="ARBA" id="ARBA00022491"/>
    </source>
</evidence>
<dbReference type="AlphaFoldDB" id="A0A1G2HTD1"/>
<feature type="domain" description="Winged helix-turn-helix transcription repressor HrcA DNA-binding" evidence="5">
    <location>
        <begin position="13"/>
        <end position="85"/>
    </location>
</feature>
<dbReference type="EMBL" id="MHOQ01000039">
    <property type="protein sequence ID" value="OGZ65713.1"/>
    <property type="molecule type" value="Genomic_DNA"/>
</dbReference>
<sequence length="176" mass="20238">MNLTDRQDPPSDKLSARQRKILNSLIKEYIDLAEPISSDLLNKKCSLDISPATIRNELQELTEQGYVSQPHTSAGRVPTEKGYKFFIEITFSKNTQQFPNFISREVELAKQKIEKELKLAQELTNSLTQISTILSYTKIHNKDTIFEMLKIIGPSQATYDKNMSLINRLIRELESF</sequence>
<dbReference type="Proteomes" id="UP000179183">
    <property type="component" value="Unassembled WGS sequence"/>
</dbReference>
<dbReference type="PANTHER" id="PTHR34824:SF1">
    <property type="entry name" value="HEAT-INDUCIBLE TRANSCRIPTION REPRESSOR HRCA"/>
    <property type="match status" value="1"/>
</dbReference>
<evidence type="ECO:0000313" key="7">
    <source>
        <dbReference type="Proteomes" id="UP000179183"/>
    </source>
</evidence>
<name>A0A1G2HTD1_9BACT</name>